<dbReference type="Proteomes" id="UP000269226">
    <property type="component" value="Chromosome"/>
</dbReference>
<evidence type="ECO:0000256" key="1">
    <source>
        <dbReference type="ARBA" id="ARBA00022801"/>
    </source>
</evidence>
<dbReference type="Pfam" id="PF01156">
    <property type="entry name" value="IU_nuc_hydro"/>
    <property type="match status" value="1"/>
</dbReference>
<accession>A0A2Z5Y487</accession>
<dbReference type="GO" id="GO:0005829">
    <property type="term" value="C:cytosol"/>
    <property type="evidence" value="ECO:0007669"/>
    <property type="project" value="TreeGrafter"/>
</dbReference>
<dbReference type="PANTHER" id="PTHR12304">
    <property type="entry name" value="INOSINE-URIDINE PREFERRING NUCLEOSIDE HYDROLASE"/>
    <property type="match status" value="1"/>
</dbReference>
<proteinExistence type="predicted"/>
<dbReference type="GO" id="GO:0008477">
    <property type="term" value="F:purine nucleosidase activity"/>
    <property type="evidence" value="ECO:0007669"/>
    <property type="project" value="TreeGrafter"/>
</dbReference>
<dbReference type="PANTHER" id="PTHR12304:SF4">
    <property type="entry name" value="URIDINE NUCLEOSIDASE"/>
    <property type="match status" value="1"/>
</dbReference>
<name>A0A2Z5Y487_9ENTE</name>
<evidence type="ECO:0000259" key="3">
    <source>
        <dbReference type="Pfam" id="PF01156"/>
    </source>
</evidence>
<dbReference type="InterPro" id="IPR001910">
    <property type="entry name" value="Inosine/uridine_hydrolase_dom"/>
</dbReference>
<dbReference type="EMBL" id="AP018492">
    <property type="protein sequence ID" value="BBC61624.1"/>
    <property type="molecule type" value="Genomic_DNA"/>
</dbReference>
<evidence type="ECO:0000313" key="4">
    <source>
        <dbReference type="EMBL" id="BBC61624.1"/>
    </source>
</evidence>
<dbReference type="AlphaFoldDB" id="A0A2Z5Y487"/>
<evidence type="ECO:0000313" key="5">
    <source>
        <dbReference type="Proteomes" id="UP000269226"/>
    </source>
</evidence>
<keyword evidence="1 4" id="KW-0378">Hydrolase</keyword>
<dbReference type="SUPFAM" id="SSF53590">
    <property type="entry name" value="Nucleoside hydrolase"/>
    <property type="match status" value="1"/>
</dbReference>
<dbReference type="NCBIfam" id="NF007761">
    <property type="entry name" value="PRK10443.1"/>
    <property type="match status" value="1"/>
</dbReference>
<feature type="domain" description="Inosine/uridine-preferring nucleoside hydrolase" evidence="3">
    <location>
        <begin position="5"/>
        <end position="302"/>
    </location>
</feature>
<gene>
    <name evidence="4" type="ORF">DAT561_1529</name>
</gene>
<dbReference type="RefSeq" id="WP_015695426.1">
    <property type="nucleotide sequence ID" value="NZ_AP018492.1"/>
</dbReference>
<dbReference type="Gene3D" id="3.90.245.10">
    <property type="entry name" value="Ribonucleoside hydrolase-like"/>
    <property type="match status" value="1"/>
</dbReference>
<reference evidence="4 5" key="1">
    <citation type="submission" date="2018-01" db="EMBL/GenBank/DDBJ databases">
        <title>Whole genome sequence of Melissococcus plutonius DAT561.</title>
        <authorList>
            <person name="Okumura K."/>
            <person name="Takamatsu D."/>
            <person name="Okura M."/>
        </authorList>
    </citation>
    <scope>NUCLEOTIDE SEQUENCE [LARGE SCALE GENOMIC DNA]</scope>
    <source>
        <strain evidence="4 5">DAT561</strain>
    </source>
</reference>
<dbReference type="CDD" id="cd02651">
    <property type="entry name" value="nuc_hydro_IU_UC_XIUA"/>
    <property type="match status" value="1"/>
</dbReference>
<organism evidence="4 5">
    <name type="scientific">Melissococcus plutonius</name>
    <dbReference type="NCBI Taxonomy" id="33970"/>
    <lineage>
        <taxon>Bacteria</taxon>
        <taxon>Bacillati</taxon>
        <taxon>Bacillota</taxon>
        <taxon>Bacilli</taxon>
        <taxon>Lactobacillales</taxon>
        <taxon>Enterococcaceae</taxon>
        <taxon>Melissococcus</taxon>
    </lineage>
</organism>
<sequence>MRKRIILDCDPGHDDALAMSLAIASSKIDLLAVTTSAGNQTPDKTLKNAMNILTLLKREDIPIAGGNQTPLVKEELETAGNVHGKSGIDGAELPKSHFEAQNMTAIELIAKVLHKSYEQVTLVVTGPMTNIALFLRIYPELAREKIDQIVFMGGAIGLGNWTPTVEFNIFVDPEAAKVVLNFGIPLVMTPLNVTHKAQILKSEIEEIKYIDNPVGKVFYGLLNFYETYHENPKWEFEGTPLHDPCTIAWLIHPEMFKTKRMNVDVEIQGTLTRGETVCDYYELTDKPKNAEVMLDIDREYFIQLLMSSICSFD</sequence>
<protein>
    <submittedName>
        <fullName evidence="4">Pyrimidine-specific ribonucleoside hydrolase RihA</fullName>
    </submittedName>
</protein>
<evidence type="ECO:0000256" key="2">
    <source>
        <dbReference type="ARBA" id="ARBA00023295"/>
    </source>
</evidence>
<keyword evidence="2" id="KW-0326">Glycosidase</keyword>
<dbReference type="InterPro" id="IPR036452">
    <property type="entry name" value="Ribo_hydro-like"/>
</dbReference>
<dbReference type="GeneID" id="57044058"/>
<dbReference type="InterPro" id="IPR023186">
    <property type="entry name" value="IUNH"/>
</dbReference>
<dbReference type="GO" id="GO:0006152">
    <property type="term" value="P:purine nucleoside catabolic process"/>
    <property type="evidence" value="ECO:0007669"/>
    <property type="project" value="TreeGrafter"/>
</dbReference>